<accession>A0ABU2MSZ0</accession>
<dbReference type="RefSeq" id="WP_311705649.1">
    <property type="nucleotide sequence ID" value="NZ_JAVREL010000010.1"/>
</dbReference>
<gene>
    <name evidence="2" type="ORF">RM590_18135</name>
</gene>
<evidence type="ECO:0008006" key="4">
    <source>
        <dbReference type="Google" id="ProtNLM"/>
    </source>
</evidence>
<feature type="region of interest" description="Disordered" evidence="1">
    <location>
        <begin position="93"/>
        <end position="115"/>
    </location>
</feature>
<protein>
    <recommendedName>
        <fullName evidence="4">Baseplate protein J-like domain-containing protein</fullName>
    </recommendedName>
</protein>
<reference evidence="3" key="1">
    <citation type="submission" date="2023-07" db="EMBL/GenBank/DDBJ databases">
        <title>30 novel species of actinomycetes from the DSMZ collection.</title>
        <authorList>
            <person name="Nouioui I."/>
        </authorList>
    </citation>
    <scope>NUCLEOTIDE SEQUENCE [LARGE SCALE GENOMIC DNA]</scope>
    <source>
        <strain evidence="3">DSM 44938</strain>
    </source>
</reference>
<keyword evidence="3" id="KW-1185">Reference proteome</keyword>
<evidence type="ECO:0000313" key="3">
    <source>
        <dbReference type="Proteomes" id="UP001183246"/>
    </source>
</evidence>
<name>A0ABU2MSZ0_9ACTN</name>
<evidence type="ECO:0000256" key="1">
    <source>
        <dbReference type="SAM" id="MobiDB-lite"/>
    </source>
</evidence>
<organism evidence="2 3">
    <name type="scientific">Streptomyces litchfieldiae</name>
    <dbReference type="NCBI Taxonomy" id="3075543"/>
    <lineage>
        <taxon>Bacteria</taxon>
        <taxon>Bacillati</taxon>
        <taxon>Actinomycetota</taxon>
        <taxon>Actinomycetes</taxon>
        <taxon>Kitasatosporales</taxon>
        <taxon>Streptomycetaceae</taxon>
        <taxon>Streptomyces</taxon>
    </lineage>
</organism>
<evidence type="ECO:0000313" key="2">
    <source>
        <dbReference type="EMBL" id="MDT0344517.1"/>
    </source>
</evidence>
<comment type="caution">
    <text evidence="2">The sequence shown here is derived from an EMBL/GenBank/DDBJ whole genome shotgun (WGS) entry which is preliminary data.</text>
</comment>
<proteinExistence type="predicted"/>
<sequence>MSKETIVWTLLPDPEAPALPARTAQLSVVISPRLGGVGGDEPTLTAFEAFINWPRVSYDLSVEITGEDGSATVETEPVDAAPDADLWTAVFPPSTPVRPFGDDTGAGGEGDAAAPTPLLSYPSALVWQSLRQEYADLFAPEPALGARSDADVADAWGRVDRLLRTVRAPRRVGLTDRALTAPDGGALADAADEDSAGWARLAAFHRPPPAGGDADRLRDRRRDELPRDEFHTLVAALADHHTLLAGLGLVRRVRFALPPGLNGRVTLRAALEHETLLTNYLPRTVCVIENGLLRLAGADGARAALHLPLDDTSRYSAADVDVDAGGLALQAYAEALAREPRDGPPPEVRPPALRSDGVWVAEADRQVALKDVLDHAADMNTVLADPTTTEIPEITSEDVQQGYRVDVCDVASERWYPLCRRVGAYTVRNLAEPVPIDDEGRVSDVTARGDGADLLHQSLFRWNGWSLVARPPGGMLDLEQRVAEPTPDQGENPAFTSEVNPPPDTLPSLRYGRAYRFRVRVVDIAGRSAPFTERPLDGEPATAPLHYSRYEPVPAPVLVPRRPFTEGESAHALLVRTDNADPAAPVPGLPCERHLLAPKAAVLLLERHGVLDVPGENRLDPGVHAVLTARADGEVTGTADPAVPDSVFVDADGMESPWLSDPLSRGVALHGLSGLPGLRAPWPPGNAWFERPSVRLVVEPAALDTVQPVSATQTAGVLRLALAPGASLTAPLSSHLLPGDEELLGLWRWFAESGERTEEEIAARRADAVAGTVPQLTPSTELRFVHAVRRPVTPPELGTPAVLRERDASSYVLDAPALSAHWPTTSSVHVEAAWNETVDDLTQDEPRTTEARAVLRPAEEDLRAAWDAHTPGATVPFRAPHHLPDTRHRHITYTPVGTSPFASYFSERRTVVLTGDRAEQVAAAFVPGTVVVLPPAGQGETPYRPDRDVLIDEAAGTVARLAGGGVPDGAQARVSFVVPPVTRAGAAISLHVPSTVRPAPPVVHSVVPAFAWQEERGAGSVISTRRGGLLRVFLERPWFDTGEGELLAVLVGDNVLDYLFREDRRRVTTWGHDPLHEREQLPELPGIIPRWNDVRRAVENFALPNGEHAMGHPVHYDAARRLWYADVELRTHGVYEPFVKLVVARLQPHSLEPDLALSSRVETEPVKVVADRRATVTVAGRTATVTLLGHVAPRVRDGLDPRFTAAVQVRQTDSTDPLAWHTIGAETQLSVAPPPAPGLGQWAGAVELPADPGTRAMRVLLRETGRFAGKETLFADRPAYFDTIMI</sequence>
<dbReference type="EMBL" id="JAVREL010000010">
    <property type="protein sequence ID" value="MDT0344517.1"/>
    <property type="molecule type" value="Genomic_DNA"/>
</dbReference>
<feature type="region of interest" description="Disordered" evidence="1">
    <location>
        <begin position="484"/>
        <end position="506"/>
    </location>
</feature>
<dbReference type="Proteomes" id="UP001183246">
    <property type="component" value="Unassembled WGS sequence"/>
</dbReference>